<name>A0A919VLV1_9ACTN</name>
<dbReference type="EMBL" id="BOQP01000004">
    <property type="protein sequence ID" value="GIM68277.1"/>
    <property type="molecule type" value="Genomic_DNA"/>
</dbReference>
<feature type="domain" description="Polysaccharide biosynthesis enzyme WcbI" evidence="1">
    <location>
        <begin position="27"/>
        <end position="220"/>
    </location>
</feature>
<dbReference type="Proteomes" id="UP000680865">
    <property type="component" value="Unassembled WGS sequence"/>
</dbReference>
<reference evidence="2" key="1">
    <citation type="submission" date="2021-03" db="EMBL/GenBank/DDBJ databases">
        <title>Whole genome shotgun sequence of Actinoplanes consettensis NBRC 14913.</title>
        <authorList>
            <person name="Komaki H."/>
            <person name="Tamura T."/>
        </authorList>
    </citation>
    <scope>NUCLEOTIDE SEQUENCE</scope>
    <source>
        <strain evidence="2">NBRC 14913</strain>
    </source>
</reference>
<sequence>MDHSPRTRHYGEFYGLSEPHGDSPITLVTGNCQAESLRIMLDGAGLRTVRLPAVHELTAADLPHLDHWLGRASFLISQPIRDGYRGLPLGTAQLSARLAAGARTVRVPVIRFAGLYPAHAIIRPPSDPGLVPPLVEYHDLRVLAEAAGLPTVRLNPATVRAIADHSLTQLSTREAAHGTVIVSDLFAAPSFTLMRTLNHPGNPIFAALAVRVRAALGLPSHATDPGRPLLNSVHAPREAAVLEAWNLDEADERPDWLVDGTPIEAGAVREAHLAWYSTHPDAVQAGLTRHADSLRILGLS</sequence>
<gene>
    <name evidence="2" type="ORF">Aco04nite_10140</name>
</gene>
<dbReference type="RefSeq" id="WP_212995984.1">
    <property type="nucleotide sequence ID" value="NZ_BAAATW010000002.1"/>
</dbReference>
<protein>
    <recommendedName>
        <fullName evidence="1">Polysaccharide biosynthesis enzyme WcbI domain-containing protein</fullName>
    </recommendedName>
</protein>
<organism evidence="2 3">
    <name type="scientific">Winogradskya consettensis</name>
    <dbReference type="NCBI Taxonomy" id="113560"/>
    <lineage>
        <taxon>Bacteria</taxon>
        <taxon>Bacillati</taxon>
        <taxon>Actinomycetota</taxon>
        <taxon>Actinomycetes</taxon>
        <taxon>Micromonosporales</taxon>
        <taxon>Micromonosporaceae</taxon>
        <taxon>Winogradskya</taxon>
    </lineage>
</organism>
<evidence type="ECO:0000259" key="1">
    <source>
        <dbReference type="Pfam" id="PF18588"/>
    </source>
</evidence>
<evidence type="ECO:0000313" key="2">
    <source>
        <dbReference type="EMBL" id="GIM68277.1"/>
    </source>
</evidence>
<keyword evidence="3" id="KW-1185">Reference proteome</keyword>
<evidence type="ECO:0000313" key="3">
    <source>
        <dbReference type="Proteomes" id="UP000680865"/>
    </source>
</evidence>
<proteinExistence type="predicted"/>
<dbReference type="InterPro" id="IPR041307">
    <property type="entry name" value="WcbI"/>
</dbReference>
<dbReference type="AlphaFoldDB" id="A0A919VLV1"/>
<accession>A0A919VLV1</accession>
<comment type="caution">
    <text evidence="2">The sequence shown here is derived from an EMBL/GenBank/DDBJ whole genome shotgun (WGS) entry which is preliminary data.</text>
</comment>
<dbReference type="Gene3D" id="3.40.50.12080">
    <property type="match status" value="1"/>
</dbReference>
<dbReference type="Pfam" id="PF18588">
    <property type="entry name" value="WcbI"/>
    <property type="match status" value="1"/>
</dbReference>